<protein>
    <submittedName>
        <fullName evidence="3">Lactonase family protein</fullName>
    </submittedName>
</protein>
<evidence type="ECO:0000313" key="3">
    <source>
        <dbReference type="EMBL" id="WED63355.1"/>
    </source>
</evidence>
<keyword evidence="2" id="KW-0313">Glucose metabolism</keyword>
<dbReference type="PANTHER" id="PTHR30344:SF1">
    <property type="entry name" value="6-PHOSPHOGLUCONOLACTONASE"/>
    <property type="match status" value="1"/>
</dbReference>
<comment type="similarity">
    <text evidence="1">Belongs to the cycloisomerase 2 family.</text>
</comment>
<keyword evidence="4" id="KW-1185">Reference proteome</keyword>
<organism evidence="3 4">
    <name type="scientific">Synoicihabitans lomoniglobus</name>
    <dbReference type="NCBI Taxonomy" id="2909285"/>
    <lineage>
        <taxon>Bacteria</taxon>
        <taxon>Pseudomonadati</taxon>
        <taxon>Verrucomicrobiota</taxon>
        <taxon>Opitutia</taxon>
        <taxon>Opitutales</taxon>
        <taxon>Opitutaceae</taxon>
        <taxon>Synoicihabitans</taxon>
    </lineage>
</organism>
<evidence type="ECO:0000256" key="1">
    <source>
        <dbReference type="ARBA" id="ARBA00005564"/>
    </source>
</evidence>
<proteinExistence type="inferred from homology"/>
<dbReference type="AlphaFoldDB" id="A0AAE9ZV40"/>
<dbReference type="KEGG" id="slom:PXH66_13535"/>
<dbReference type="SUPFAM" id="SSF51004">
    <property type="entry name" value="C-terminal (heme d1) domain of cytochrome cd1-nitrite reductase"/>
    <property type="match status" value="1"/>
</dbReference>
<dbReference type="GO" id="GO:0005829">
    <property type="term" value="C:cytosol"/>
    <property type="evidence" value="ECO:0007669"/>
    <property type="project" value="TreeGrafter"/>
</dbReference>
<dbReference type="GO" id="GO:0017057">
    <property type="term" value="F:6-phosphogluconolactonase activity"/>
    <property type="evidence" value="ECO:0007669"/>
    <property type="project" value="TreeGrafter"/>
</dbReference>
<accession>A0AAE9ZV40</accession>
<evidence type="ECO:0000256" key="2">
    <source>
        <dbReference type="ARBA" id="ARBA00022526"/>
    </source>
</evidence>
<dbReference type="GO" id="GO:0006006">
    <property type="term" value="P:glucose metabolic process"/>
    <property type="evidence" value="ECO:0007669"/>
    <property type="project" value="UniProtKB-KW"/>
</dbReference>
<dbReference type="PANTHER" id="PTHR30344">
    <property type="entry name" value="6-PHOSPHOGLUCONOLACTONASE-RELATED"/>
    <property type="match status" value="1"/>
</dbReference>
<gene>
    <name evidence="3" type="ORF">PXH66_13535</name>
</gene>
<name>A0AAE9ZV40_9BACT</name>
<dbReference type="InterPro" id="IPR011048">
    <property type="entry name" value="Haem_d1_sf"/>
</dbReference>
<dbReference type="InterPro" id="IPR050282">
    <property type="entry name" value="Cycloisomerase_2"/>
</dbReference>
<keyword evidence="2" id="KW-0119">Carbohydrate metabolism</keyword>
<reference evidence="3" key="1">
    <citation type="submission" date="2023-03" db="EMBL/GenBank/DDBJ databases">
        <title>Lomoglobus Profundus gen. nov., sp. nov., a novel member of the phylum Verrucomicrobia, isolated from deep-marine sediment of South China Sea.</title>
        <authorList>
            <person name="Ahmad T."/>
            <person name="Ishaq S.E."/>
            <person name="Wang F."/>
        </authorList>
    </citation>
    <scope>NUCLEOTIDE SEQUENCE</scope>
    <source>
        <strain evidence="3">LMO-M01</strain>
    </source>
</reference>
<evidence type="ECO:0000313" key="4">
    <source>
        <dbReference type="Proteomes" id="UP001218638"/>
    </source>
</evidence>
<dbReference type="Proteomes" id="UP001218638">
    <property type="component" value="Chromosome"/>
</dbReference>
<sequence length="375" mass="40428">MPRFRLLGLWLVLMLPLVHAEPFTVLLGTYTRDGSEGIYATTLDPTTGAMTKARLVKAMPDPEFLALHPQHRIVYALTRDADGRGGVVALTMDPASGALTELNRRTVTSGTFCHLAVDPAGRRLIAVSYGGGYTTQWTLTEDGRLGPGGDLIKHHGPLGPNPDRQEAPHAHSVTISRDARFAFVADLGLDRVLAYDLTRDAATLHAQPSHDAIIAAGAGPRHSTFSPDGNTLYVLNELDGSITVLAYDATDAALQPRQHLSILPADYHGRISSSEIRAHPNGRFIYAAHRGDNTIAIFARDEKTGTLTRTGAVPTGGQNPRNFVLSPDGRWLLCANQDSHNLTAFRVNDQTGDLTATGQEITVARSVCVLFVPHD</sequence>
<dbReference type="Pfam" id="PF10282">
    <property type="entry name" value="Lactonase"/>
    <property type="match status" value="1"/>
</dbReference>
<dbReference type="InterPro" id="IPR015943">
    <property type="entry name" value="WD40/YVTN_repeat-like_dom_sf"/>
</dbReference>
<dbReference type="EMBL" id="CP119075">
    <property type="protein sequence ID" value="WED63355.1"/>
    <property type="molecule type" value="Genomic_DNA"/>
</dbReference>
<dbReference type="RefSeq" id="WP_330927563.1">
    <property type="nucleotide sequence ID" value="NZ_CP119075.1"/>
</dbReference>
<dbReference type="Gene3D" id="2.130.10.10">
    <property type="entry name" value="YVTN repeat-like/Quinoprotein amine dehydrogenase"/>
    <property type="match status" value="1"/>
</dbReference>
<dbReference type="InterPro" id="IPR019405">
    <property type="entry name" value="Lactonase_7-beta_prop"/>
</dbReference>